<comment type="caution">
    <text evidence="1">The sequence shown here is derived from an EMBL/GenBank/DDBJ whole genome shotgun (WGS) entry which is preliminary data.</text>
</comment>
<protein>
    <submittedName>
        <fullName evidence="1">Uncharacterized protein</fullName>
    </submittedName>
</protein>
<dbReference type="Proteomes" id="UP001239111">
    <property type="component" value="Chromosome 1"/>
</dbReference>
<name>A0ACC2PNS7_9HYME</name>
<evidence type="ECO:0000313" key="2">
    <source>
        <dbReference type="Proteomes" id="UP001239111"/>
    </source>
</evidence>
<accession>A0ACC2PNS7</accession>
<sequence>MALFLQLLLMIFGGSMEARVGSFAFVDPEQMHNRCKPFKYQGMLQAQCRDLNLEDIPQSLQSDIEVLDVKKNRIREVSYDKLSRYSDLHYLYLPDNFVQSVPDGAFDATPDLEVLDLTKNGLHSLPKDLLRMRKLRNVYLSSNLLDDAQFELAQGEEMRAPLVLMYVDHNRLTRLPVRGPLHTLISLNVSDNAIKRVTVDDLAAFCSIKIIDLQRNPLVFNQSSCDCYDLREWARAHDVQLSLTQECPSGQKERCPLRAQEALDRLNTTRQLRAECMRQRELAEARAARSNWLWIATLVGAFVACVFLALCCVQQRSEERRRELEKEQQALGVGEHAALPCVRGDEVICCDERRPSSPGPDAPAKEHLLIDKGLSG</sequence>
<proteinExistence type="predicted"/>
<dbReference type="EMBL" id="CM056741">
    <property type="protein sequence ID" value="KAJ8684461.1"/>
    <property type="molecule type" value="Genomic_DNA"/>
</dbReference>
<keyword evidence="2" id="KW-1185">Reference proteome</keyword>
<gene>
    <name evidence="1" type="ORF">QAD02_020253</name>
</gene>
<evidence type="ECO:0000313" key="1">
    <source>
        <dbReference type="EMBL" id="KAJ8684461.1"/>
    </source>
</evidence>
<organism evidence="1 2">
    <name type="scientific">Eretmocerus hayati</name>
    <dbReference type="NCBI Taxonomy" id="131215"/>
    <lineage>
        <taxon>Eukaryota</taxon>
        <taxon>Metazoa</taxon>
        <taxon>Ecdysozoa</taxon>
        <taxon>Arthropoda</taxon>
        <taxon>Hexapoda</taxon>
        <taxon>Insecta</taxon>
        <taxon>Pterygota</taxon>
        <taxon>Neoptera</taxon>
        <taxon>Endopterygota</taxon>
        <taxon>Hymenoptera</taxon>
        <taxon>Apocrita</taxon>
        <taxon>Proctotrupomorpha</taxon>
        <taxon>Chalcidoidea</taxon>
        <taxon>Aphelinidae</taxon>
        <taxon>Aphelininae</taxon>
        <taxon>Eretmocerus</taxon>
    </lineage>
</organism>
<reference evidence="1" key="1">
    <citation type="submission" date="2023-04" db="EMBL/GenBank/DDBJ databases">
        <title>A chromosome-level genome assembly of the parasitoid wasp Eretmocerus hayati.</title>
        <authorList>
            <person name="Zhong Y."/>
            <person name="Liu S."/>
            <person name="Liu Y."/>
        </authorList>
    </citation>
    <scope>NUCLEOTIDE SEQUENCE</scope>
    <source>
        <strain evidence="1">ZJU_SS_LIU_2023</strain>
    </source>
</reference>